<dbReference type="CDD" id="cd12797">
    <property type="entry name" value="M23_peptidase"/>
    <property type="match status" value="1"/>
</dbReference>
<evidence type="ECO:0000256" key="1">
    <source>
        <dbReference type="ARBA" id="ARBA00001947"/>
    </source>
</evidence>
<keyword evidence="11" id="KW-1185">Reference proteome</keyword>
<keyword evidence="4" id="KW-0378">Hydrolase</keyword>
<keyword evidence="6" id="KW-0482">Metalloprotease</keyword>
<dbReference type="EMBL" id="FLYE01000001">
    <property type="protein sequence ID" value="SCA55072.1"/>
    <property type="molecule type" value="Genomic_DNA"/>
</dbReference>
<evidence type="ECO:0000313" key="11">
    <source>
        <dbReference type="Proteomes" id="UP000231658"/>
    </source>
</evidence>
<keyword evidence="2" id="KW-0645">Protease</keyword>
<dbReference type="RefSeq" id="WP_069185788.1">
    <property type="nucleotide sequence ID" value="NZ_FLYE01000001.1"/>
</dbReference>
<feature type="domain" description="DUF5930" evidence="9">
    <location>
        <begin position="77"/>
        <end position="308"/>
    </location>
</feature>
<dbReference type="InterPro" id="IPR016047">
    <property type="entry name" value="M23ase_b-sheet_dom"/>
</dbReference>
<dbReference type="PANTHER" id="PTHR21666">
    <property type="entry name" value="PEPTIDASE-RELATED"/>
    <property type="match status" value="1"/>
</dbReference>
<evidence type="ECO:0000259" key="9">
    <source>
        <dbReference type="Pfam" id="PF19353"/>
    </source>
</evidence>
<dbReference type="FunFam" id="2.70.70.10:FF:000006">
    <property type="entry name" value="M23 family peptidase"/>
    <property type="match status" value="1"/>
</dbReference>
<evidence type="ECO:0000256" key="4">
    <source>
        <dbReference type="ARBA" id="ARBA00022801"/>
    </source>
</evidence>
<evidence type="ECO:0000313" key="10">
    <source>
        <dbReference type="EMBL" id="SCA55072.1"/>
    </source>
</evidence>
<protein>
    <submittedName>
        <fullName evidence="10">Putative Peptidase M23B</fullName>
    </submittedName>
</protein>
<reference evidence="10 11" key="1">
    <citation type="submission" date="2016-07" db="EMBL/GenBank/DDBJ databases">
        <authorList>
            <person name="Lefevre C.T."/>
        </authorList>
    </citation>
    <scope>NUCLEOTIDE SEQUENCE [LARGE SCALE GENOMIC DNA]</scope>
    <source>
        <strain evidence="10">PR1</strain>
    </source>
</reference>
<dbReference type="InterPro" id="IPR011055">
    <property type="entry name" value="Dup_hybrid_motif"/>
</dbReference>
<sequence>MSDFKKRFDELKDKTIEITDKYFPERQLVLRTDADIKYIRASKRLQMSVAASAFALLSWTSFTSITHFMHDSELLAKDKEVLSVQVAYRSLLTEVTEYQAKFTNISDELEANHSMMVASLGQDVLKNKDKLVSADAARKEAQIARMHLNTQLNSIEDSMRELANRNYSLKGDLSLKEMDLQTAIAERNTARLQKERIEEQLRETEIQVARLNHSQEDLIARVTNQASEEISDIEDILSLAGLDPDKMLSAVGEDTTASGGPFIAALNKNGEETQEAEQIQLNAVDRHLARWQGLQKIKQSLPLAQPLDYYYISSRYGKRRDPVNKRWAVHYGLDMAASKKTPVYVSAPGNVKFVGWKGNYGRFIIIDHGNGIETRYGHLHKTLVKKGDTINFRTKIGLVGNTGRSTGAHLHYEVRVNGKNVDPFKFIKAGRNVFQG</sequence>
<dbReference type="AlphaFoldDB" id="A0A1C3RCX5"/>
<evidence type="ECO:0000259" key="8">
    <source>
        <dbReference type="Pfam" id="PF01551"/>
    </source>
</evidence>
<dbReference type="Pfam" id="PF01551">
    <property type="entry name" value="Peptidase_M23"/>
    <property type="match status" value="1"/>
</dbReference>
<keyword evidence="3" id="KW-0479">Metal-binding</keyword>
<dbReference type="Gene3D" id="2.70.70.10">
    <property type="entry name" value="Glucose Permease (Domain IIA)"/>
    <property type="match status" value="1"/>
</dbReference>
<gene>
    <name evidence="10" type="ORF">MTBPR1_10319</name>
</gene>
<evidence type="ECO:0000256" key="2">
    <source>
        <dbReference type="ARBA" id="ARBA00022670"/>
    </source>
</evidence>
<dbReference type="STRING" id="1867952.MTBPR1_10319"/>
<proteinExistence type="predicted"/>
<evidence type="ECO:0000256" key="3">
    <source>
        <dbReference type="ARBA" id="ARBA00022723"/>
    </source>
</evidence>
<dbReference type="InterPro" id="IPR045974">
    <property type="entry name" value="DUF5930"/>
</dbReference>
<comment type="cofactor">
    <cofactor evidence="1">
        <name>Zn(2+)</name>
        <dbReference type="ChEBI" id="CHEBI:29105"/>
    </cofactor>
</comment>
<dbReference type="SUPFAM" id="SSF51261">
    <property type="entry name" value="Duplicated hybrid motif"/>
    <property type="match status" value="1"/>
</dbReference>
<dbReference type="GO" id="GO:0006508">
    <property type="term" value="P:proteolysis"/>
    <property type="evidence" value="ECO:0007669"/>
    <property type="project" value="UniProtKB-KW"/>
</dbReference>
<evidence type="ECO:0000256" key="5">
    <source>
        <dbReference type="ARBA" id="ARBA00022833"/>
    </source>
</evidence>
<evidence type="ECO:0000256" key="6">
    <source>
        <dbReference type="ARBA" id="ARBA00023049"/>
    </source>
</evidence>
<organism evidence="10 11">
    <name type="scientific">Candidatus Terasakiella magnetica</name>
    <dbReference type="NCBI Taxonomy" id="1867952"/>
    <lineage>
        <taxon>Bacteria</taxon>
        <taxon>Pseudomonadati</taxon>
        <taxon>Pseudomonadota</taxon>
        <taxon>Alphaproteobacteria</taxon>
        <taxon>Rhodospirillales</taxon>
        <taxon>Terasakiellaceae</taxon>
        <taxon>Terasakiella</taxon>
    </lineage>
</organism>
<dbReference type="PANTHER" id="PTHR21666:SF288">
    <property type="entry name" value="CELL DIVISION PROTEIN YTFB"/>
    <property type="match status" value="1"/>
</dbReference>
<dbReference type="GO" id="GO:0004222">
    <property type="term" value="F:metalloendopeptidase activity"/>
    <property type="evidence" value="ECO:0007669"/>
    <property type="project" value="TreeGrafter"/>
</dbReference>
<keyword evidence="7" id="KW-0175">Coiled coil</keyword>
<dbReference type="Pfam" id="PF19353">
    <property type="entry name" value="DUF5930"/>
    <property type="match status" value="1"/>
</dbReference>
<keyword evidence="5" id="KW-0862">Zinc</keyword>
<dbReference type="GO" id="GO:0046872">
    <property type="term" value="F:metal ion binding"/>
    <property type="evidence" value="ECO:0007669"/>
    <property type="project" value="UniProtKB-KW"/>
</dbReference>
<accession>A0A1C3RCX5</accession>
<evidence type="ECO:0000256" key="7">
    <source>
        <dbReference type="SAM" id="Coils"/>
    </source>
</evidence>
<name>A0A1C3RCX5_9PROT</name>
<dbReference type="OrthoDB" id="9805070at2"/>
<feature type="coiled-coil region" evidence="7">
    <location>
        <begin position="145"/>
        <end position="214"/>
    </location>
</feature>
<dbReference type="InterPro" id="IPR050570">
    <property type="entry name" value="Cell_wall_metabolism_enzyme"/>
</dbReference>
<dbReference type="Proteomes" id="UP000231658">
    <property type="component" value="Unassembled WGS sequence"/>
</dbReference>
<feature type="domain" description="M23ase beta-sheet core" evidence="8">
    <location>
        <begin position="329"/>
        <end position="423"/>
    </location>
</feature>